<evidence type="ECO:0000313" key="4">
    <source>
        <dbReference type="EMBL" id="MBB5720086.1"/>
    </source>
</evidence>
<dbReference type="EMBL" id="JACIJI010000008">
    <property type="protein sequence ID" value="MBB5720086.1"/>
    <property type="molecule type" value="Genomic_DNA"/>
</dbReference>
<keyword evidence="1" id="KW-0378">Hydrolase</keyword>
<dbReference type="Proteomes" id="UP000554342">
    <property type="component" value="Unassembled WGS sequence"/>
</dbReference>
<proteinExistence type="predicted"/>
<dbReference type="RefSeq" id="WP_221227563.1">
    <property type="nucleotide sequence ID" value="NZ_BAABIF010000029.1"/>
</dbReference>
<dbReference type="InterPro" id="IPR050300">
    <property type="entry name" value="GDXG_lipolytic_enzyme"/>
</dbReference>
<gene>
    <name evidence="4" type="ORF">FHR23_003046</name>
</gene>
<sequence>MRWSIVVGALAAVMGISPAPAQERVPLWPHGAPGFESRVNIPEVSKDYWTKHINNPGYKIFLPDPHNATGTGVVIVPGGGHKLLVTTTEGDDVGHWFADRGVAAFVVRYRLYREKGSPYTLQDSRADVERAMRMVRANAAKYHIDPHRIGIWGFSAGGELARMTAYSKPVPAQGTPDAIDKISDKPDFVILEFPGPQHAEEHIAKDAPPLLLTAANDDPCCSAPTVDMLNAYRKAGASVEMHFYAAGGHAFNMGEDTPLVSLQHWPDRVLDWMSDRGLLGRPAPVFVPK</sequence>
<keyword evidence="5" id="KW-1185">Reference proteome</keyword>
<dbReference type="SUPFAM" id="SSF53474">
    <property type="entry name" value="alpha/beta-Hydrolases"/>
    <property type="match status" value="1"/>
</dbReference>
<protein>
    <submittedName>
        <fullName evidence="4">Acetyl esterase/lipase</fullName>
    </submittedName>
</protein>
<evidence type="ECO:0000259" key="3">
    <source>
        <dbReference type="Pfam" id="PF20434"/>
    </source>
</evidence>
<accession>A0A840Z317</accession>
<dbReference type="AlphaFoldDB" id="A0A840Z317"/>
<comment type="caution">
    <text evidence="4">The sequence shown here is derived from an EMBL/GenBank/DDBJ whole genome shotgun (WGS) entry which is preliminary data.</text>
</comment>
<dbReference type="PANTHER" id="PTHR48081">
    <property type="entry name" value="AB HYDROLASE SUPERFAMILY PROTEIN C4A8.06C"/>
    <property type="match status" value="1"/>
</dbReference>
<dbReference type="InterPro" id="IPR049492">
    <property type="entry name" value="BD-FAE-like_dom"/>
</dbReference>
<organism evidence="4 5">
    <name type="scientific">Stakelama sediminis</name>
    <dbReference type="NCBI Taxonomy" id="463200"/>
    <lineage>
        <taxon>Bacteria</taxon>
        <taxon>Pseudomonadati</taxon>
        <taxon>Pseudomonadota</taxon>
        <taxon>Alphaproteobacteria</taxon>
        <taxon>Sphingomonadales</taxon>
        <taxon>Sphingomonadaceae</taxon>
        <taxon>Stakelama</taxon>
    </lineage>
</organism>
<evidence type="ECO:0000256" key="2">
    <source>
        <dbReference type="SAM" id="SignalP"/>
    </source>
</evidence>
<evidence type="ECO:0000256" key="1">
    <source>
        <dbReference type="ARBA" id="ARBA00022801"/>
    </source>
</evidence>
<name>A0A840Z317_9SPHN</name>
<feature type="domain" description="BD-FAE-like" evidence="3">
    <location>
        <begin position="60"/>
        <end position="169"/>
    </location>
</feature>
<dbReference type="Pfam" id="PF20434">
    <property type="entry name" value="BD-FAE"/>
    <property type="match status" value="1"/>
</dbReference>
<evidence type="ECO:0000313" key="5">
    <source>
        <dbReference type="Proteomes" id="UP000554342"/>
    </source>
</evidence>
<feature type="signal peptide" evidence="2">
    <location>
        <begin position="1"/>
        <end position="21"/>
    </location>
</feature>
<dbReference type="PANTHER" id="PTHR48081:SF6">
    <property type="entry name" value="PEPTIDASE S9 PROLYL OLIGOPEPTIDASE CATALYTIC DOMAIN-CONTAINING PROTEIN"/>
    <property type="match status" value="1"/>
</dbReference>
<dbReference type="InterPro" id="IPR029058">
    <property type="entry name" value="AB_hydrolase_fold"/>
</dbReference>
<keyword evidence="2" id="KW-0732">Signal</keyword>
<feature type="chain" id="PRO_5032565555" evidence="2">
    <location>
        <begin position="22"/>
        <end position="289"/>
    </location>
</feature>
<reference evidence="4 5" key="1">
    <citation type="submission" date="2020-08" db="EMBL/GenBank/DDBJ databases">
        <title>Genomic Encyclopedia of Type Strains, Phase IV (KMG-IV): sequencing the most valuable type-strain genomes for metagenomic binning, comparative biology and taxonomic classification.</title>
        <authorList>
            <person name="Goeker M."/>
        </authorList>
    </citation>
    <scope>NUCLEOTIDE SEQUENCE [LARGE SCALE GENOMIC DNA]</scope>
    <source>
        <strain evidence="4 5">DSM 27203</strain>
    </source>
</reference>
<dbReference type="Gene3D" id="3.40.50.1820">
    <property type="entry name" value="alpha/beta hydrolase"/>
    <property type="match status" value="1"/>
</dbReference>
<dbReference type="GO" id="GO:0016787">
    <property type="term" value="F:hydrolase activity"/>
    <property type="evidence" value="ECO:0007669"/>
    <property type="project" value="UniProtKB-KW"/>
</dbReference>